<dbReference type="Proteomes" id="UP001497680">
    <property type="component" value="Unassembled WGS sequence"/>
</dbReference>
<evidence type="ECO:0000313" key="2">
    <source>
        <dbReference type="Proteomes" id="UP001497680"/>
    </source>
</evidence>
<dbReference type="EMBL" id="MU394353">
    <property type="protein sequence ID" value="KAI6083384.1"/>
    <property type="molecule type" value="Genomic_DNA"/>
</dbReference>
<evidence type="ECO:0000313" key="1">
    <source>
        <dbReference type="EMBL" id="KAI6083384.1"/>
    </source>
</evidence>
<proteinExistence type="predicted"/>
<accession>A0ACC0CSL9</accession>
<gene>
    <name evidence="1" type="ORF">F4821DRAFT_245039</name>
</gene>
<comment type="caution">
    <text evidence="1">The sequence shown here is derived from an EMBL/GenBank/DDBJ whole genome shotgun (WGS) entry which is preliminary data.</text>
</comment>
<name>A0ACC0CSL9_9PEZI</name>
<sequence>MRAHNRGLHAAVITNQLDLLARLLDAGVEVTKTDAAGRTPLHIATRGGQDKFVAKLLEKHTKDDVDMQDNEGNTPLYYAVAGGYLLIVNLFLQKGADPNKVASMGGTILSLVLHKEDCQEIAEALLRRGASPLITIDTGLLDLICAAASGNKPHILSLLEDGVDVNGQDGFGYNALYEAARFGHYETVELLIDAGAKLNARAGLGGDTALHGIFDKGYRCWERLQEFAYESPIKERTSIPYLADQHYKVVQLLLQHGTMPDAKRWDGLTVSALISRQLNTNERDKFEFAEEDRAMIMKLRALIENPPAVTRKAPLAKWSPSPEKLNDERREVCSYFKVRVHYYNMEQFMPRLPTVDKFIYDRQGEKDKFKELEDWAAAKQNETRKPSWKWIHLPANNKRWVKDLIRVIFRDKDHDFTKMRALEAFIDESYQEFRGSAPYARYRKPSFSKREDDDLTISSLVVPFFDMETEVYLNRHEKTGEEHIFRMQQLIRAYQHGKPPTEDLHMSCTLDQSYYTSLSDSSDRDKDQVVFRFISRNEELVEQRNNPKLSRDHVKKQSNQQMEPELTQLKKGRHPQIVMVSQLWLWKIDQDTIITALPERWHKGHQNDILSHILGDIWVFPPASPDDMVQRFLNGCISFVDEPTNAGLEENLFDIFEQSIANVSNDDTIRYKVFYEYQNRCATLNLRVRQNKHLDQSELNSLRNAEDMICDITKEVRHLREIKDIRDELRMIQRVIEDQQTVLKKFLEAGVSKFVLDILSGLESRQRKSERLYSEAESVENSLKSLLDLKQKQGNLNEARDTRKLADEAEKRALAGEEQSRLLFVFTMITVFYTPLAFTSTFFAIPSTDFPQENGGDDVSWRWWQIFVGSLVAEFVTLAFSLYWWRRSFGQSHPQPTVKQAASEEMADFQREIAEAPEEAPDSPQGITAASQEVAGISHGGGSTLERVVTAS</sequence>
<organism evidence="1 2">
    <name type="scientific">Hypoxylon rubiginosum</name>
    <dbReference type="NCBI Taxonomy" id="110542"/>
    <lineage>
        <taxon>Eukaryota</taxon>
        <taxon>Fungi</taxon>
        <taxon>Dikarya</taxon>
        <taxon>Ascomycota</taxon>
        <taxon>Pezizomycotina</taxon>
        <taxon>Sordariomycetes</taxon>
        <taxon>Xylariomycetidae</taxon>
        <taxon>Xylariales</taxon>
        <taxon>Hypoxylaceae</taxon>
        <taxon>Hypoxylon</taxon>
    </lineage>
</organism>
<keyword evidence="2" id="KW-1185">Reference proteome</keyword>
<protein>
    <submittedName>
        <fullName evidence="1">Uncharacterized protein</fullName>
    </submittedName>
</protein>
<reference evidence="1 2" key="1">
    <citation type="journal article" date="2022" name="New Phytol.">
        <title>Ecological generalism drives hyperdiversity of secondary metabolite gene clusters in xylarialean endophytes.</title>
        <authorList>
            <person name="Franco M.E.E."/>
            <person name="Wisecaver J.H."/>
            <person name="Arnold A.E."/>
            <person name="Ju Y.M."/>
            <person name="Slot J.C."/>
            <person name="Ahrendt S."/>
            <person name="Moore L.P."/>
            <person name="Eastman K.E."/>
            <person name="Scott K."/>
            <person name="Konkel Z."/>
            <person name="Mondo S.J."/>
            <person name="Kuo A."/>
            <person name="Hayes R.D."/>
            <person name="Haridas S."/>
            <person name="Andreopoulos B."/>
            <person name="Riley R."/>
            <person name="LaButti K."/>
            <person name="Pangilinan J."/>
            <person name="Lipzen A."/>
            <person name="Amirebrahimi M."/>
            <person name="Yan J."/>
            <person name="Adam C."/>
            <person name="Keymanesh K."/>
            <person name="Ng V."/>
            <person name="Louie K."/>
            <person name="Northen T."/>
            <person name="Drula E."/>
            <person name="Henrissat B."/>
            <person name="Hsieh H.M."/>
            <person name="Youens-Clark K."/>
            <person name="Lutzoni F."/>
            <person name="Miadlikowska J."/>
            <person name="Eastwood D.C."/>
            <person name="Hamelin R.C."/>
            <person name="Grigoriev I.V."/>
            <person name="U'Ren J.M."/>
        </authorList>
    </citation>
    <scope>NUCLEOTIDE SEQUENCE [LARGE SCALE GENOMIC DNA]</scope>
    <source>
        <strain evidence="1 2">ER1909</strain>
    </source>
</reference>